<reference evidence="1 2" key="1">
    <citation type="submission" date="2017-09" db="EMBL/GenBank/DDBJ databases">
        <authorList>
            <person name="Ehlers B."/>
            <person name="Leendertz F.H."/>
        </authorList>
    </citation>
    <scope>NUCLEOTIDE SEQUENCE [LARGE SCALE GENOMIC DNA]</scope>
    <source>
        <strain evidence="1 2">DSM 16848</strain>
    </source>
</reference>
<accession>A0A286E7Z7</accession>
<protein>
    <submittedName>
        <fullName evidence="1">Uncharacterized protein</fullName>
    </submittedName>
</protein>
<dbReference type="AlphaFoldDB" id="A0A286E7Z7"/>
<dbReference type="Proteomes" id="UP000219669">
    <property type="component" value="Unassembled WGS sequence"/>
</dbReference>
<dbReference type="RefSeq" id="WP_097113852.1">
    <property type="nucleotide sequence ID" value="NZ_CP083931.1"/>
</dbReference>
<keyword evidence="2" id="KW-1185">Reference proteome</keyword>
<gene>
    <name evidence="1" type="ORF">SAMN02746062_00774</name>
</gene>
<name>A0A286E7Z7_9NEIS</name>
<evidence type="ECO:0000313" key="2">
    <source>
        <dbReference type="Proteomes" id="UP000219669"/>
    </source>
</evidence>
<proteinExistence type="predicted"/>
<evidence type="ECO:0000313" key="1">
    <source>
        <dbReference type="EMBL" id="SOD67013.1"/>
    </source>
</evidence>
<dbReference type="EMBL" id="OCNF01000005">
    <property type="protein sequence ID" value="SOD67013.1"/>
    <property type="molecule type" value="Genomic_DNA"/>
</dbReference>
<dbReference type="OrthoDB" id="9157220at2"/>
<organism evidence="1 2">
    <name type="scientific">Alysiella filiformis DSM 16848</name>
    <dbReference type="NCBI Taxonomy" id="1120981"/>
    <lineage>
        <taxon>Bacteria</taxon>
        <taxon>Pseudomonadati</taxon>
        <taxon>Pseudomonadota</taxon>
        <taxon>Betaproteobacteria</taxon>
        <taxon>Neisseriales</taxon>
        <taxon>Neisseriaceae</taxon>
        <taxon>Alysiella</taxon>
    </lineage>
</organism>
<sequence length="98" mass="11890">MNKSKRKQIKKQINQDISLITQNVIYFANFVAHSDKWLNQYPDLYDIWSEMEICNAMLLDEWEQAGRPQIWHEWAKYQDEVIELVEQFFIQLRILQAA</sequence>